<evidence type="ECO:0000313" key="1">
    <source>
        <dbReference type="EMBL" id="KAJ5265064.1"/>
    </source>
</evidence>
<keyword evidence="2" id="KW-1185">Reference proteome</keyword>
<name>A0ABQ8WFH7_PENCH</name>
<dbReference type="EMBL" id="JAPVEB010000004">
    <property type="protein sequence ID" value="KAJ5265064.1"/>
    <property type="molecule type" value="Genomic_DNA"/>
</dbReference>
<protein>
    <submittedName>
        <fullName evidence="1">Uncharacterized protein</fullName>
    </submittedName>
</protein>
<evidence type="ECO:0000313" key="2">
    <source>
        <dbReference type="Proteomes" id="UP001220256"/>
    </source>
</evidence>
<accession>A0ABQ8WFH7</accession>
<proteinExistence type="predicted"/>
<sequence length="163" mass="18784">MKCNIDYIDFAIDRALTPQEHLQLDDVPSAMPCSIFQFLDRQSFYRSLDRKKYEDAKAGFMFCGSMFEAYTIVSKSDVPVQPGNFHCLDLASQTVDALVFNIDNPDKTATLKHLQRELKKLERDFQYNIELCSTVSEDFSLRVKVQVGYLQDTLRSIEKLCGF</sequence>
<reference evidence="1 2" key="1">
    <citation type="journal article" date="2023" name="IMA Fungus">
        <title>Comparative genomic study of the Penicillium genus elucidates a diverse pangenome and 15 lateral gene transfer events.</title>
        <authorList>
            <person name="Petersen C."/>
            <person name="Sorensen T."/>
            <person name="Nielsen M.R."/>
            <person name="Sondergaard T.E."/>
            <person name="Sorensen J.L."/>
            <person name="Fitzpatrick D.A."/>
            <person name="Frisvad J.C."/>
            <person name="Nielsen K.L."/>
        </authorList>
    </citation>
    <scope>NUCLEOTIDE SEQUENCE [LARGE SCALE GENOMIC DNA]</scope>
    <source>
        <strain evidence="1 2">IBT 3361</strain>
    </source>
</reference>
<comment type="caution">
    <text evidence="1">The sequence shown here is derived from an EMBL/GenBank/DDBJ whole genome shotgun (WGS) entry which is preliminary data.</text>
</comment>
<dbReference type="Proteomes" id="UP001220256">
    <property type="component" value="Unassembled WGS sequence"/>
</dbReference>
<gene>
    <name evidence="1" type="ORF">N7505_007857</name>
</gene>
<organism evidence="1 2">
    <name type="scientific">Penicillium chrysogenum</name>
    <name type="common">Penicillium notatum</name>
    <dbReference type="NCBI Taxonomy" id="5076"/>
    <lineage>
        <taxon>Eukaryota</taxon>
        <taxon>Fungi</taxon>
        <taxon>Dikarya</taxon>
        <taxon>Ascomycota</taxon>
        <taxon>Pezizomycotina</taxon>
        <taxon>Eurotiomycetes</taxon>
        <taxon>Eurotiomycetidae</taxon>
        <taxon>Eurotiales</taxon>
        <taxon>Aspergillaceae</taxon>
        <taxon>Penicillium</taxon>
        <taxon>Penicillium chrysogenum species complex</taxon>
    </lineage>
</organism>